<dbReference type="EMBL" id="PXOA01000160">
    <property type="protein sequence ID" value="RFU79388.1"/>
    <property type="molecule type" value="Genomic_DNA"/>
</dbReference>
<evidence type="ECO:0000259" key="3">
    <source>
        <dbReference type="Pfam" id="PF24476"/>
    </source>
</evidence>
<evidence type="ECO:0000256" key="2">
    <source>
        <dbReference type="SAM" id="SignalP"/>
    </source>
</evidence>
<accession>A0A395NTR6</accession>
<feature type="compositionally biased region" description="Low complexity" evidence="1">
    <location>
        <begin position="255"/>
        <end position="279"/>
    </location>
</feature>
<feature type="domain" description="DUF7580" evidence="3">
    <location>
        <begin position="362"/>
        <end position="571"/>
    </location>
</feature>
<gene>
    <name evidence="4" type="ORF">TARUN_2843</name>
</gene>
<sequence length="575" mass="65117">MAEAVGLALSVLPIVIWALEKYSEPFDAYSDYHNAISTLQANLQIQRMHLEATFQSIGLRHPTPRELHECLQQKFPQNHHELLFIIRQMDDMMVRLMDNLQVDISRKPLWTHESAERASWEWRRVKRSFRAKKCDKIIHDLRNWNDDLRHLVETAATLPNDESYAVRRVRRLYNRSNCQSVRRTLKSLHRSLQSGLDSDGAESHLVCIELNSLQVGGFPLLTFRIGILHDPNEAKTAPWKLFYAAGEAAKEGPALSSPPLSPYSYPSRPSTLTSRRTSYSRGLRDMAHSIWSKSRDSFKQLPTPRASVEDASITSTTAIIPQQAPANPLPLTNLCNKLESTSRGEVFGSLKDPSPPSPHGQIFSLSDLSRNHDTVVRDVSLEKILATETQRVAPAIQPLSAKRRYGIAASLAWAVLYLADSPWLAGGLDRRKIKLFLQKKQSNGYMSLSEKVYLSCLFSKPASLPSPASSSTSLRQRTPKNLIFELGILLIELAVNQSFSEESLSAILKDDYRPLKRYLNRVEQEAGIYYFNAAQRCVYGVFLADQGQMDFDLDKFQHEFYSTVVAPLQATYESR</sequence>
<evidence type="ECO:0000313" key="5">
    <source>
        <dbReference type="Proteomes" id="UP000266272"/>
    </source>
</evidence>
<dbReference type="AlphaFoldDB" id="A0A395NTR6"/>
<dbReference type="Pfam" id="PF24476">
    <property type="entry name" value="DUF7580"/>
    <property type="match status" value="1"/>
</dbReference>
<feature type="chain" id="PRO_5017444079" description="DUF7580 domain-containing protein" evidence="2">
    <location>
        <begin position="19"/>
        <end position="575"/>
    </location>
</feature>
<proteinExistence type="predicted"/>
<evidence type="ECO:0000313" key="4">
    <source>
        <dbReference type="EMBL" id="RFU79388.1"/>
    </source>
</evidence>
<dbReference type="PANTHER" id="PTHR35186">
    <property type="entry name" value="ANK_REP_REGION DOMAIN-CONTAINING PROTEIN"/>
    <property type="match status" value="1"/>
</dbReference>
<comment type="caution">
    <text evidence="4">The sequence shown here is derived from an EMBL/GenBank/DDBJ whole genome shotgun (WGS) entry which is preliminary data.</text>
</comment>
<organism evidence="4 5">
    <name type="scientific">Trichoderma arundinaceum</name>
    <dbReference type="NCBI Taxonomy" id="490622"/>
    <lineage>
        <taxon>Eukaryota</taxon>
        <taxon>Fungi</taxon>
        <taxon>Dikarya</taxon>
        <taxon>Ascomycota</taxon>
        <taxon>Pezizomycotina</taxon>
        <taxon>Sordariomycetes</taxon>
        <taxon>Hypocreomycetidae</taxon>
        <taxon>Hypocreales</taxon>
        <taxon>Hypocreaceae</taxon>
        <taxon>Trichoderma</taxon>
    </lineage>
</organism>
<keyword evidence="2" id="KW-0732">Signal</keyword>
<dbReference type="PANTHER" id="PTHR35186:SF4">
    <property type="entry name" value="PRION-INHIBITION AND PROPAGATION HELO DOMAIN-CONTAINING PROTEIN"/>
    <property type="match status" value="1"/>
</dbReference>
<keyword evidence="5" id="KW-1185">Reference proteome</keyword>
<dbReference type="InterPro" id="IPR056002">
    <property type="entry name" value="DUF7580"/>
</dbReference>
<feature type="signal peptide" evidence="2">
    <location>
        <begin position="1"/>
        <end position="18"/>
    </location>
</feature>
<protein>
    <recommendedName>
        <fullName evidence="3">DUF7580 domain-containing protein</fullName>
    </recommendedName>
</protein>
<feature type="region of interest" description="Disordered" evidence="1">
    <location>
        <begin position="252"/>
        <end position="279"/>
    </location>
</feature>
<dbReference type="OrthoDB" id="3565018at2759"/>
<dbReference type="Proteomes" id="UP000266272">
    <property type="component" value="Unassembled WGS sequence"/>
</dbReference>
<reference evidence="4 5" key="1">
    <citation type="journal article" date="2018" name="PLoS Pathog.">
        <title>Evolution of structural diversity of trichothecenes, a family of toxins produced by plant pathogenic and entomopathogenic fungi.</title>
        <authorList>
            <person name="Proctor R.H."/>
            <person name="McCormick S.P."/>
            <person name="Kim H.S."/>
            <person name="Cardoza R.E."/>
            <person name="Stanley A.M."/>
            <person name="Lindo L."/>
            <person name="Kelly A."/>
            <person name="Brown D.W."/>
            <person name="Lee T."/>
            <person name="Vaughan M.M."/>
            <person name="Alexander N.J."/>
            <person name="Busman M."/>
            <person name="Gutierrez S."/>
        </authorList>
    </citation>
    <scope>NUCLEOTIDE SEQUENCE [LARGE SCALE GENOMIC DNA]</scope>
    <source>
        <strain evidence="4 5">IBT 40837</strain>
    </source>
</reference>
<evidence type="ECO:0000256" key="1">
    <source>
        <dbReference type="SAM" id="MobiDB-lite"/>
    </source>
</evidence>
<name>A0A395NTR6_TRIAR</name>